<protein>
    <submittedName>
        <fullName evidence="2">Uncharacterized protein</fullName>
    </submittedName>
</protein>
<proteinExistence type="predicted"/>
<evidence type="ECO:0000313" key="2">
    <source>
        <dbReference type="EMBL" id="PPK68851.1"/>
    </source>
</evidence>
<organism evidence="2 3">
    <name type="scientific">Actinokineospora auranticolor</name>
    <dbReference type="NCBI Taxonomy" id="155976"/>
    <lineage>
        <taxon>Bacteria</taxon>
        <taxon>Bacillati</taxon>
        <taxon>Actinomycetota</taxon>
        <taxon>Actinomycetes</taxon>
        <taxon>Pseudonocardiales</taxon>
        <taxon>Pseudonocardiaceae</taxon>
        <taxon>Actinokineospora</taxon>
    </lineage>
</organism>
<dbReference type="Proteomes" id="UP000239203">
    <property type="component" value="Unassembled WGS sequence"/>
</dbReference>
<feature type="transmembrane region" description="Helical" evidence="1">
    <location>
        <begin position="12"/>
        <end position="31"/>
    </location>
</feature>
<keyword evidence="3" id="KW-1185">Reference proteome</keyword>
<keyword evidence="1" id="KW-0812">Transmembrane</keyword>
<gene>
    <name evidence="2" type="ORF">CLV40_10495</name>
</gene>
<name>A0A2S6GUP9_9PSEU</name>
<accession>A0A2S6GUP9</accession>
<keyword evidence="1" id="KW-0472">Membrane</keyword>
<sequence>MRMLTTVGSMARLGFWLFLAGLGAGMLLVSGL</sequence>
<evidence type="ECO:0000313" key="3">
    <source>
        <dbReference type="Proteomes" id="UP000239203"/>
    </source>
</evidence>
<dbReference type="EMBL" id="PTIX01000004">
    <property type="protein sequence ID" value="PPK68851.1"/>
    <property type="molecule type" value="Genomic_DNA"/>
</dbReference>
<comment type="caution">
    <text evidence="2">The sequence shown here is derived from an EMBL/GenBank/DDBJ whole genome shotgun (WGS) entry which is preliminary data.</text>
</comment>
<evidence type="ECO:0000256" key="1">
    <source>
        <dbReference type="SAM" id="Phobius"/>
    </source>
</evidence>
<keyword evidence="1" id="KW-1133">Transmembrane helix</keyword>
<dbReference type="AlphaFoldDB" id="A0A2S6GUP9"/>
<reference evidence="2 3" key="1">
    <citation type="submission" date="2018-02" db="EMBL/GenBank/DDBJ databases">
        <title>Genomic Encyclopedia of Archaeal and Bacterial Type Strains, Phase II (KMG-II): from individual species to whole genera.</title>
        <authorList>
            <person name="Goeker M."/>
        </authorList>
    </citation>
    <scope>NUCLEOTIDE SEQUENCE [LARGE SCALE GENOMIC DNA]</scope>
    <source>
        <strain evidence="2 3">YU 961-1</strain>
    </source>
</reference>